<evidence type="ECO:0000256" key="1">
    <source>
        <dbReference type="SAM" id="Coils"/>
    </source>
</evidence>
<dbReference type="InterPro" id="IPR050774">
    <property type="entry name" value="KCMF1/Dystrophin"/>
</dbReference>
<organism evidence="2 3">
    <name type="scientific">Gekko japonicus</name>
    <name type="common">Schlegel's Japanese gecko</name>
    <dbReference type="NCBI Taxonomy" id="146911"/>
    <lineage>
        <taxon>Eukaryota</taxon>
        <taxon>Metazoa</taxon>
        <taxon>Chordata</taxon>
        <taxon>Craniata</taxon>
        <taxon>Vertebrata</taxon>
        <taxon>Euteleostomi</taxon>
        <taxon>Lepidosauria</taxon>
        <taxon>Squamata</taxon>
        <taxon>Bifurcata</taxon>
        <taxon>Gekkota</taxon>
        <taxon>Gekkonidae</taxon>
        <taxon>Gekkoninae</taxon>
        <taxon>Gekko</taxon>
    </lineage>
</organism>
<proteinExistence type="predicted"/>
<reference evidence="3" key="1">
    <citation type="submission" date="2025-08" db="UniProtKB">
        <authorList>
            <consortium name="RefSeq"/>
        </authorList>
    </citation>
    <scope>IDENTIFICATION</scope>
</reference>
<evidence type="ECO:0000313" key="3">
    <source>
        <dbReference type="RefSeq" id="XP_015279482.1"/>
    </source>
</evidence>
<dbReference type="RefSeq" id="XP_015279482.1">
    <property type="nucleotide sequence ID" value="XM_015423996.1"/>
</dbReference>
<dbReference type="Proteomes" id="UP000694871">
    <property type="component" value="Unplaced"/>
</dbReference>
<accession>A0ABM1L0J5</accession>
<protein>
    <submittedName>
        <fullName evidence="3">Dystrophin-like</fullName>
    </submittedName>
</protein>
<name>A0ABM1L0J5_GEKJA</name>
<keyword evidence="1" id="KW-0175">Coiled coil</keyword>
<dbReference type="Gene3D" id="1.20.58.60">
    <property type="match status" value="4"/>
</dbReference>
<dbReference type="SUPFAM" id="SSF46966">
    <property type="entry name" value="Spectrin repeat"/>
    <property type="match status" value="3"/>
</dbReference>
<keyword evidence="2" id="KW-1185">Reference proteome</keyword>
<dbReference type="Pfam" id="PF00435">
    <property type="entry name" value="Spectrin"/>
    <property type="match status" value="2"/>
</dbReference>
<evidence type="ECO:0000313" key="2">
    <source>
        <dbReference type="Proteomes" id="UP000694871"/>
    </source>
</evidence>
<dbReference type="PANTHER" id="PTHR12268:SF25">
    <property type="entry name" value="DYSTROPHIN"/>
    <property type="match status" value="1"/>
</dbReference>
<dbReference type="InterPro" id="IPR018159">
    <property type="entry name" value="Spectrin/alpha-actinin"/>
</dbReference>
<dbReference type="CDD" id="cd00176">
    <property type="entry name" value="SPEC"/>
    <property type="match status" value="1"/>
</dbReference>
<dbReference type="InterPro" id="IPR002017">
    <property type="entry name" value="Spectrin_repeat"/>
</dbReference>
<feature type="coiled-coil region" evidence="1">
    <location>
        <begin position="479"/>
        <end position="523"/>
    </location>
</feature>
<dbReference type="SMART" id="SM00150">
    <property type="entry name" value="SPEC"/>
    <property type="match status" value="3"/>
</dbReference>
<dbReference type="GeneID" id="107121128"/>
<dbReference type="PANTHER" id="PTHR12268">
    <property type="entry name" value="E3 UBIQUITIN-PROTEIN LIGASE KCMF1"/>
    <property type="match status" value="1"/>
</dbReference>
<gene>
    <name evidence="3" type="primary">LOC107121128</name>
</gene>
<sequence>MRDDRLQQSLFARKELTWATAYDEAIAAEAADKSTREVRQRLAATELRVHHQGADSDSEGKLSDVCIVKKKADQRTPTIHNRKTTRYFVEAGTPTGVRQDQISYHGKIVPSGHGEQTIFIEVYEVIVDLQDGIENQQPVVRTLNVTGEDIIEQSSTADAGVLKEKLGSLNFRWQEVCKQVAESKKRLEQEQKLLTELQSDLNKFILWLDEANSVTGIPLEPGNEHQLKDTLQKVKLRVEELPLHKGILKRLNEAGGKALGSASLNPEVKHKLDTRLKEANHRWIKVSKDLPEKQKETEHLLNNLVQFEQQLNQLRLWLSPIKDQLELYSKVGQPGAFDIKDIEAAVKAKQPDVEGILSKGHHLYREKPVTQPVTRKLEDLNTDWNTVNRLIELLKGKPVSGATGIVSSAVVTSPGQTVTVVTQTAVTKETTISKQEMPSSLLLEVPALAEFNKAWADLTDWLSLLDRVITSQIVTVGDLDEINDMIIKQKATLQDLDQRRPQLEELITAAQNLKNKTSNQEARTVITDRSNFLERLSPLKVLYVLQYKQQLL</sequence>